<evidence type="ECO:0008006" key="3">
    <source>
        <dbReference type="Google" id="ProtNLM"/>
    </source>
</evidence>
<dbReference type="Proteomes" id="UP000770785">
    <property type="component" value="Unassembled WGS sequence"/>
</dbReference>
<dbReference type="Pfam" id="PF04338">
    <property type="entry name" value="DUF481"/>
    <property type="match status" value="1"/>
</dbReference>
<sequence>MVPTTTSSRRLTAWSTLLFLCFVCTGVRAQIVNIEDKRRTIDTIGWKGQIDLGGTLTKNSNTVTTLQGGLRLDRLGRKANVLMLADYRLVQVSGDDAAVNAGFLHLRYGYEPKDKWRWESFTQVQYNEQLRLTARYLIGTGVRRRLYKSDNGKYRSYFGLLYMFEYNELSKSDIIYRDHRLSTYVTLNFPLGKNARVSNTTYFQPRLPDFSVPRISTITALQVGITRRLAVTSNFSLTYDRRVNRDLPDVPATIYTWVNGLRFAF</sequence>
<protein>
    <recommendedName>
        <fullName evidence="3">DUF481 domain-containing protein</fullName>
    </recommendedName>
</protein>
<organism evidence="1 2">
    <name type="scientific">Neolewinella antarctica</name>
    <dbReference type="NCBI Taxonomy" id="442734"/>
    <lineage>
        <taxon>Bacteria</taxon>
        <taxon>Pseudomonadati</taxon>
        <taxon>Bacteroidota</taxon>
        <taxon>Saprospiria</taxon>
        <taxon>Saprospirales</taxon>
        <taxon>Lewinellaceae</taxon>
        <taxon>Neolewinella</taxon>
    </lineage>
</organism>
<keyword evidence="2" id="KW-1185">Reference proteome</keyword>
<reference evidence="1 2" key="1">
    <citation type="submission" date="2020-03" db="EMBL/GenBank/DDBJ databases">
        <title>Genomic Encyclopedia of Type Strains, Phase IV (KMG-IV): sequencing the most valuable type-strain genomes for metagenomic binning, comparative biology and taxonomic classification.</title>
        <authorList>
            <person name="Goeker M."/>
        </authorList>
    </citation>
    <scope>NUCLEOTIDE SEQUENCE [LARGE SCALE GENOMIC DNA]</scope>
    <source>
        <strain evidence="1 2">DSM 105096</strain>
    </source>
</reference>
<comment type="caution">
    <text evidence="1">The sequence shown here is derived from an EMBL/GenBank/DDBJ whole genome shotgun (WGS) entry which is preliminary data.</text>
</comment>
<evidence type="ECO:0000313" key="1">
    <source>
        <dbReference type="EMBL" id="NJC25328.1"/>
    </source>
</evidence>
<dbReference type="EMBL" id="JAATJH010000001">
    <property type="protein sequence ID" value="NJC25328.1"/>
    <property type="molecule type" value="Genomic_DNA"/>
</dbReference>
<gene>
    <name evidence="1" type="ORF">GGR27_000809</name>
</gene>
<dbReference type="InterPro" id="IPR007433">
    <property type="entry name" value="DUF481"/>
</dbReference>
<evidence type="ECO:0000313" key="2">
    <source>
        <dbReference type="Proteomes" id="UP000770785"/>
    </source>
</evidence>
<proteinExistence type="predicted"/>
<name>A0ABX0X7X5_9BACT</name>
<dbReference type="RefSeq" id="WP_168036084.1">
    <property type="nucleotide sequence ID" value="NZ_JAATJH010000001.1"/>
</dbReference>
<accession>A0ABX0X7X5</accession>